<feature type="region of interest" description="Disordered" evidence="1">
    <location>
        <begin position="30"/>
        <end position="61"/>
    </location>
</feature>
<protein>
    <submittedName>
        <fullName evidence="2">Uncharacterized protein</fullName>
    </submittedName>
</protein>
<keyword evidence="3" id="KW-1185">Reference proteome</keyword>
<evidence type="ECO:0000313" key="3">
    <source>
        <dbReference type="Proteomes" id="UP001607302"/>
    </source>
</evidence>
<gene>
    <name evidence="2" type="ORF">V1478_018405</name>
</gene>
<dbReference type="AlphaFoldDB" id="A0ABD1ZUY5"/>
<dbReference type="EMBL" id="JAUDFV010000167">
    <property type="protein sequence ID" value="KAL2712170.1"/>
    <property type="molecule type" value="Genomic_DNA"/>
</dbReference>
<evidence type="ECO:0000313" key="2">
    <source>
        <dbReference type="EMBL" id="KAL2712170.1"/>
    </source>
</evidence>
<accession>A0ABD1ZUY5</accession>
<organism evidence="2 3">
    <name type="scientific">Vespula squamosa</name>
    <name type="common">Southern yellow jacket</name>
    <name type="synonym">Wasp</name>
    <dbReference type="NCBI Taxonomy" id="30214"/>
    <lineage>
        <taxon>Eukaryota</taxon>
        <taxon>Metazoa</taxon>
        <taxon>Ecdysozoa</taxon>
        <taxon>Arthropoda</taxon>
        <taxon>Hexapoda</taxon>
        <taxon>Insecta</taxon>
        <taxon>Pterygota</taxon>
        <taxon>Neoptera</taxon>
        <taxon>Endopterygota</taxon>
        <taxon>Hymenoptera</taxon>
        <taxon>Apocrita</taxon>
        <taxon>Aculeata</taxon>
        <taxon>Vespoidea</taxon>
        <taxon>Vespidae</taxon>
        <taxon>Vespinae</taxon>
        <taxon>Vespula</taxon>
    </lineage>
</organism>
<proteinExistence type="predicted"/>
<comment type="caution">
    <text evidence="2">The sequence shown here is derived from an EMBL/GenBank/DDBJ whole genome shotgun (WGS) entry which is preliminary data.</text>
</comment>
<name>A0ABD1ZUY5_VESSQ</name>
<dbReference type="Proteomes" id="UP001607302">
    <property type="component" value="Unassembled WGS sequence"/>
</dbReference>
<sequence length="185" mass="20814">MGGWLTEERWKEEPPKDILVKRLCRTLDSDVDIKNDEEEEEESGSGGDGGGGTDDGSDPARWKETFERGSAYFAELRGASGHHHLVGWYEYNQELKPQHECRILYYLLGSPSNPDTLARVPPVESYYQPTFHFEIQGRKFLGLRGITIESKDRKIGLRESEGRTVGWEEGGGQRGVGWLKGKGKG</sequence>
<evidence type="ECO:0000256" key="1">
    <source>
        <dbReference type="SAM" id="MobiDB-lite"/>
    </source>
</evidence>
<reference evidence="2 3" key="1">
    <citation type="journal article" date="2024" name="Ann. Entomol. Soc. Am.">
        <title>Genomic analyses of the southern and eastern yellowjacket wasps (Hymenoptera: Vespidae) reveal evolutionary signatures of social life.</title>
        <authorList>
            <person name="Catto M.A."/>
            <person name="Caine P.B."/>
            <person name="Orr S.E."/>
            <person name="Hunt B.G."/>
            <person name="Goodisman M.A.D."/>
        </authorList>
    </citation>
    <scope>NUCLEOTIDE SEQUENCE [LARGE SCALE GENOMIC DNA]</scope>
    <source>
        <strain evidence="2">233</strain>
        <tissue evidence="2">Head and thorax</tissue>
    </source>
</reference>
<feature type="compositionally biased region" description="Gly residues" evidence="1">
    <location>
        <begin position="44"/>
        <end position="54"/>
    </location>
</feature>